<dbReference type="InterPro" id="IPR039420">
    <property type="entry name" value="WalR-like"/>
</dbReference>
<feature type="domain" description="Response regulatory" evidence="4">
    <location>
        <begin position="7"/>
        <end position="123"/>
    </location>
</feature>
<feature type="modified residue" description="4-aspartylphosphate" evidence="2">
    <location>
        <position position="58"/>
    </location>
</feature>
<dbReference type="SMART" id="SM00421">
    <property type="entry name" value="HTH_LUXR"/>
    <property type="match status" value="1"/>
</dbReference>
<accession>A0ABW3J9K8</accession>
<protein>
    <submittedName>
        <fullName evidence="5">Two-component system response regulator NarL</fullName>
    </submittedName>
</protein>
<dbReference type="SUPFAM" id="SSF52172">
    <property type="entry name" value="CheY-like"/>
    <property type="match status" value="1"/>
</dbReference>
<dbReference type="Pfam" id="PF00196">
    <property type="entry name" value="GerE"/>
    <property type="match status" value="1"/>
</dbReference>
<dbReference type="PRINTS" id="PR00038">
    <property type="entry name" value="HTHLUXR"/>
</dbReference>
<reference evidence="6" key="1">
    <citation type="journal article" date="2019" name="Int. J. Syst. Evol. Microbiol.">
        <title>The Global Catalogue of Microorganisms (GCM) 10K type strain sequencing project: providing services to taxonomists for standard genome sequencing and annotation.</title>
        <authorList>
            <consortium name="The Broad Institute Genomics Platform"/>
            <consortium name="The Broad Institute Genome Sequencing Center for Infectious Disease"/>
            <person name="Wu L."/>
            <person name="Ma J."/>
        </authorList>
    </citation>
    <scope>NUCLEOTIDE SEQUENCE [LARGE SCALE GENOMIC DNA]</scope>
    <source>
        <strain evidence="6">CCUG 61697</strain>
    </source>
</reference>
<dbReference type="PANTHER" id="PTHR43214:SF38">
    <property type="entry name" value="NITRATE_NITRITE RESPONSE REGULATOR PROTEIN NARL"/>
    <property type="match status" value="1"/>
</dbReference>
<feature type="domain" description="HTH luxR-type" evidence="3">
    <location>
        <begin position="149"/>
        <end position="214"/>
    </location>
</feature>
<dbReference type="Gene3D" id="3.40.50.2300">
    <property type="match status" value="1"/>
</dbReference>
<dbReference type="EMBL" id="JBHTJO010000001">
    <property type="protein sequence ID" value="MFD0986968.1"/>
    <property type="molecule type" value="Genomic_DNA"/>
</dbReference>
<comment type="caution">
    <text evidence="5">The sequence shown here is derived from an EMBL/GenBank/DDBJ whole genome shotgun (WGS) entry which is preliminary data.</text>
</comment>
<dbReference type="PROSITE" id="PS50043">
    <property type="entry name" value="HTH_LUXR_2"/>
    <property type="match status" value="1"/>
</dbReference>
<dbReference type="Proteomes" id="UP001597102">
    <property type="component" value="Unassembled WGS sequence"/>
</dbReference>
<evidence type="ECO:0000259" key="3">
    <source>
        <dbReference type="PROSITE" id="PS50043"/>
    </source>
</evidence>
<dbReference type="CDD" id="cd06170">
    <property type="entry name" value="LuxR_C_like"/>
    <property type="match status" value="1"/>
</dbReference>
<sequence length="214" mass="22863">MSEPSCRVLLVDDHPLFRRGVAELIGGEPDIEVVGEAASADEGTALAGALDPDLILMDLNMGEGSGLEALKAIKQSGLKARVIMLTVSENQNDFLGAVRAGADGYLLKGAEPEEILEKVRQAVRGETVFVEPLMSLLVGALREGTAPSPPPSEECLTAREREILHLICAGKSNKHIARELNISDGTVKVHVKNLLRKLNLQSRLEAAVWALTAS</sequence>
<evidence type="ECO:0000256" key="1">
    <source>
        <dbReference type="ARBA" id="ARBA00023125"/>
    </source>
</evidence>
<dbReference type="PANTHER" id="PTHR43214">
    <property type="entry name" value="TWO-COMPONENT RESPONSE REGULATOR"/>
    <property type="match status" value="1"/>
</dbReference>
<proteinExistence type="predicted"/>
<dbReference type="Pfam" id="PF00072">
    <property type="entry name" value="Response_reg"/>
    <property type="match status" value="1"/>
</dbReference>
<dbReference type="SUPFAM" id="SSF46894">
    <property type="entry name" value="C-terminal effector domain of the bipartite response regulators"/>
    <property type="match status" value="1"/>
</dbReference>
<evidence type="ECO:0000256" key="2">
    <source>
        <dbReference type="PROSITE-ProRule" id="PRU00169"/>
    </source>
</evidence>
<evidence type="ECO:0000313" key="5">
    <source>
        <dbReference type="EMBL" id="MFD0986968.1"/>
    </source>
</evidence>
<keyword evidence="6" id="KW-1185">Reference proteome</keyword>
<evidence type="ECO:0000313" key="6">
    <source>
        <dbReference type="Proteomes" id="UP001597102"/>
    </source>
</evidence>
<dbReference type="InterPro" id="IPR001789">
    <property type="entry name" value="Sig_transdc_resp-reg_receiver"/>
</dbReference>
<dbReference type="SMART" id="SM00448">
    <property type="entry name" value="REC"/>
    <property type="match status" value="1"/>
</dbReference>
<dbReference type="InterPro" id="IPR016032">
    <property type="entry name" value="Sig_transdc_resp-reg_C-effctor"/>
</dbReference>
<organism evidence="5 6">
    <name type="scientific">Methyloligella solikamskensis</name>
    <dbReference type="NCBI Taxonomy" id="1177756"/>
    <lineage>
        <taxon>Bacteria</taxon>
        <taxon>Pseudomonadati</taxon>
        <taxon>Pseudomonadota</taxon>
        <taxon>Alphaproteobacteria</taxon>
        <taxon>Hyphomicrobiales</taxon>
        <taxon>Hyphomicrobiaceae</taxon>
        <taxon>Methyloligella</taxon>
    </lineage>
</organism>
<evidence type="ECO:0000259" key="4">
    <source>
        <dbReference type="PROSITE" id="PS50110"/>
    </source>
</evidence>
<name>A0ABW3J9K8_9HYPH</name>
<dbReference type="PROSITE" id="PS00622">
    <property type="entry name" value="HTH_LUXR_1"/>
    <property type="match status" value="1"/>
</dbReference>
<gene>
    <name evidence="5" type="primary">narL</name>
    <name evidence="5" type="ORF">ACFQ2F_07630</name>
</gene>
<keyword evidence="1" id="KW-0238">DNA-binding</keyword>
<dbReference type="InterPro" id="IPR000792">
    <property type="entry name" value="Tscrpt_reg_LuxR_C"/>
</dbReference>
<dbReference type="PROSITE" id="PS50110">
    <property type="entry name" value="RESPONSE_REGULATORY"/>
    <property type="match status" value="1"/>
</dbReference>
<dbReference type="InterPro" id="IPR011006">
    <property type="entry name" value="CheY-like_superfamily"/>
</dbReference>
<keyword evidence="2" id="KW-0597">Phosphoprotein</keyword>
<dbReference type="RefSeq" id="WP_379088072.1">
    <property type="nucleotide sequence ID" value="NZ_JBHTJO010000001.1"/>
</dbReference>
<dbReference type="NCBIfam" id="NF007935">
    <property type="entry name" value="PRK10651.1"/>
    <property type="match status" value="1"/>
</dbReference>